<protein>
    <submittedName>
        <fullName evidence="1">Uncharacterized protein</fullName>
    </submittedName>
</protein>
<accession>A0A428IYI2</accession>
<dbReference type="EMBL" id="RWIS01000018">
    <property type="protein sequence ID" value="RSK24207.1"/>
    <property type="molecule type" value="Genomic_DNA"/>
</dbReference>
<proteinExistence type="predicted"/>
<sequence length="90" mass="9924">MHQPKPFTLVELIPHFLGLPLPEGEPALSQEQVVAALHVVADKVEADESDNPHWFKLLRAAGCIWPQATPAQVVAILSPELIELFNTQPQ</sequence>
<dbReference type="AlphaFoldDB" id="A0A428IYI2"/>
<dbReference type="Proteomes" id="UP000280066">
    <property type="component" value="Unassembled WGS sequence"/>
</dbReference>
<organism evidence="1 2">
    <name type="scientific">Hymenobacter metallilatus</name>
    <dbReference type="NCBI Taxonomy" id="2493666"/>
    <lineage>
        <taxon>Bacteria</taxon>
        <taxon>Pseudomonadati</taxon>
        <taxon>Bacteroidota</taxon>
        <taxon>Cytophagia</taxon>
        <taxon>Cytophagales</taxon>
        <taxon>Hymenobacteraceae</taxon>
        <taxon>Hymenobacter</taxon>
    </lineage>
</organism>
<gene>
    <name evidence="1" type="ORF">EI290_20725</name>
</gene>
<evidence type="ECO:0000313" key="2">
    <source>
        <dbReference type="Proteomes" id="UP000280066"/>
    </source>
</evidence>
<keyword evidence="2" id="KW-1185">Reference proteome</keyword>
<reference evidence="1 2" key="1">
    <citation type="submission" date="2018-12" db="EMBL/GenBank/DDBJ databases">
        <authorList>
            <person name="Feng G."/>
            <person name="Zhu H."/>
        </authorList>
    </citation>
    <scope>NUCLEOTIDE SEQUENCE [LARGE SCALE GENOMIC DNA]</scope>
    <source>
        <strain evidence="1 2">9PBR-2</strain>
    </source>
</reference>
<comment type="caution">
    <text evidence="1">The sequence shown here is derived from an EMBL/GenBank/DDBJ whole genome shotgun (WGS) entry which is preliminary data.</text>
</comment>
<dbReference type="RefSeq" id="WP_125433564.1">
    <property type="nucleotide sequence ID" value="NZ_RWIS01000018.1"/>
</dbReference>
<evidence type="ECO:0000313" key="1">
    <source>
        <dbReference type="EMBL" id="RSK24207.1"/>
    </source>
</evidence>
<name>A0A428IYI2_9BACT</name>